<proteinExistence type="predicted"/>
<reference evidence="2" key="1">
    <citation type="submission" date="2019-12" db="EMBL/GenBank/DDBJ databases">
        <title>Genome sequencing and annotation of Brassica cretica.</title>
        <authorList>
            <person name="Studholme D.J."/>
            <person name="Sarris P."/>
        </authorList>
    </citation>
    <scope>NUCLEOTIDE SEQUENCE</scope>
    <source>
        <strain evidence="2">PFS-109/04</strain>
        <tissue evidence="2">Leaf</tissue>
    </source>
</reference>
<accession>A0A8S9QW40</accession>
<feature type="compositionally biased region" description="Polar residues" evidence="1">
    <location>
        <begin position="50"/>
        <end position="59"/>
    </location>
</feature>
<sequence>MIQYLAVAQRLIKKFKSCKLTQIPWEQNSQADEHTPACTSMASHPGGTPDVQQESQNQDLPARGLGSTTRRKNNGETHPGWEGPYKVIEVRRAGAYRLQDSKVPTIKAEGKSLYLKGHTSWIRSPETSDPGQPLQKVARPQWHVHKIKTGMRHKAGMGMRKPGSRIQHRNSIVASFRAAECEIQTEPPGSPIASGFRSKISGSKEEPLGSYMASGFQRRNQKEARTLVQPKAHRGHYNFKEPPGFNQRSLDLRKKPPGSYTASEA</sequence>
<protein>
    <submittedName>
        <fullName evidence="2">Uncharacterized protein</fullName>
    </submittedName>
</protein>
<dbReference type="EMBL" id="QGKX02000996">
    <property type="protein sequence ID" value="KAF3555917.1"/>
    <property type="molecule type" value="Genomic_DNA"/>
</dbReference>
<feature type="region of interest" description="Disordered" evidence="1">
    <location>
        <begin position="185"/>
        <end position="208"/>
    </location>
</feature>
<evidence type="ECO:0000256" key="1">
    <source>
        <dbReference type="SAM" id="MobiDB-lite"/>
    </source>
</evidence>
<comment type="caution">
    <text evidence="2">The sequence shown here is derived from an EMBL/GenBank/DDBJ whole genome shotgun (WGS) entry which is preliminary data.</text>
</comment>
<feature type="region of interest" description="Disordered" evidence="1">
    <location>
        <begin position="29"/>
        <end position="83"/>
    </location>
</feature>
<organism evidence="2 3">
    <name type="scientific">Brassica cretica</name>
    <name type="common">Mustard</name>
    <dbReference type="NCBI Taxonomy" id="69181"/>
    <lineage>
        <taxon>Eukaryota</taxon>
        <taxon>Viridiplantae</taxon>
        <taxon>Streptophyta</taxon>
        <taxon>Embryophyta</taxon>
        <taxon>Tracheophyta</taxon>
        <taxon>Spermatophyta</taxon>
        <taxon>Magnoliopsida</taxon>
        <taxon>eudicotyledons</taxon>
        <taxon>Gunneridae</taxon>
        <taxon>Pentapetalae</taxon>
        <taxon>rosids</taxon>
        <taxon>malvids</taxon>
        <taxon>Brassicales</taxon>
        <taxon>Brassicaceae</taxon>
        <taxon>Brassiceae</taxon>
        <taxon>Brassica</taxon>
    </lineage>
</organism>
<evidence type="ECO:0000313" key="3">
    <source>
        <dbReference type="Proteomes" id="UP000712600"/>
    </source>
</evidence>
<dbReference type="AlphaFoldDB" id="A0A8S9QW40"/>
<dbReference type="Proteomes" id="UP000712600">
    <property type="component" value="Unassembled WGS sequence"/>
</dbReference>
<evidence type="ECO:0000313" key="2">
    <source>
        <dbReference type="EMBL" id="KAF3555917.1"/>
    </source>
</evidence>
<name>A0A8S9QW40_BRACR</name>
<feature type="region of interest" description="Disordered" evidence="1">
    <location>
        <begin position="228"/>
        <end position="265"/>
    </location>
</feature>
<gene>
    <name evidence="2" type="ORF">F2Q69_00012838</name>
</gene>